<dbReference type="EC" id="3.4.11.5" evidence="8 10"/>
<dbReference type="InterPro" id="IPR005944">
    <property type="entry name" value="Pro_iminopeptidase"/>
</dbReference>
<keyword evidence="4 8" id="KW-0031">Aminopeptidase</keyword>
<feature type="active site" description="Nucleophile" evidence="9">
    <location>
        <position position="114"/>
    </location>
</feature>
<keyword evidence="5 8" id="KW-0963">Cytoplasm</keyword>
<proteinExistence type="inferred from homology"/>
<evidence type="ECO:0000256" key="5">
    <source>
        <dbReference type="ARBA" id="ARBA00022490"/>
    </source>
</evidence>
<evidence type="ECO:0000256" key="4">
    <source>
        <dbReference type="ARBA" id="ARBA00022438"/>
    </source>
</evidence>
<evidence type="ECO:0000313" key="12">
    <source>
        <dbReference type="EMBL" id="KAF2676624.1"/>
    </source>
</evidence>
<evidence type="ECO:0000256" key="10">
    <source>
        <dbReference type="RuleBase" id="RU003421"/>
    </source>
</evidence>
<name>A0A6G1IEH1_9PLEO</name>
<dbReference type="NCBIfam" id="TIGR01249">
    <property type="entry name" value="pro_imino_pep_1"/>
    <property type="match status" value="1"/>
</dbReference>
<dbReference type="InterPro" id="IPR000073">
    <property type="entry name" value="AB_hydrolase_1"/>
</dbReference>
<evidence type="ECO:0000256" key="2">
    <source>
        <dbReference type="ARBA" id="ARBA00004496"/>
    </source>
</evidence>
<evidence type="ECO:0000256" key="3">
    <source>
        <dbReference type="ARBA" id="ARBA00010088"/>
    </source>
</evidence>
<comment type="subcellular location">
    <subcellularLocation>
        <location evidence="2 8">Cytoplasm</location>
    </subcellularLocation>
</comment>
<dbReference type="PRINTS" id="PR00111">
    <property type="entry name" value="ABHYDROLASE"/>
</dbReference>
<dbReference type="PANTHER" id="PTHR43722:SF1">
    <property type="entry name" value="PROLINE IMINOPEPTIDASE"/>
    <property type="match status" value="1"/>
</dbReference>
<organism evidence="12 13">
    <name type="scientific">Lentithecium fluviatile CBS 122367</name>
    <dbReference type="NCBI Taxonomy" id="1168545"/>
    <lineage>
        <taxon>Eukaryota</taxon>
        <taxon>Fungi</taxon>
        <taxon>Dikarya</taxon>
        <taxon>Ascomycota</taxon>
        <taxon>Pezizomycotina</taxon>
        <taxon>Dothideomycetes</taxon>
        <taxon>Pleosporomycetidae</taxon>
        <taxon>Pleosporales</taxon>
        <taxon>Massarineae</taxon>
        <taxon>Lentitheciaceae</taxon>
        <taxon>Lentithecium</taxon>
    </lineage>
</organism>
<keyword evidence="6 8" id="KW-0645">Protease</keyword>
<comment type="similarity">
    <text evidence="3 8 10">Belongs to the peptidase S33 family.</text>
</comment>
<dbReference type="GO" id="GO:0004177">
    <property type="term" value="F:aminopeptidase activity"/>
    <property type="evidence" value="ECO:0007669"/>
    <property type="project" value="UniProtKB-UniRule"/>
</dbReference>
<feature type="active site" evidence="9">
    <location>
        <position position="272"/>
    </location>
</feature>
<dbReference type="OrthoDB" id="10249433at2759"/>
<evidence type="ECO:0000256" key="8">
    <source>
        <dbReference type="PIRNR" id="PIRNR006431"/>
    </source>
</evidence>
<reference evidence="12" key="1">
    <citation type="journal article" date="2020" name="Stud. Mycol.">
        <title>101 Dothideomycetes genomes: a test case for predicting lifestyles and emergence of pathogens.</title>
        <authorList>
            <person name="Haridas S."/>
            <person name="Albert R."/>
            <person name="Binder M."/>
            <person name="Bloem J."/>
            <person name="Labutti K."/>
            <person name="Salamov A."/>
            <person name="Andreopoulos B."/>
            <person name="Baker S."/>
            <person name="Barry K."/>
            <person name="Bills G."/>
            <person name="Bluhm B."/>
            <person name="Cannon C."/>
            <person name="Castanera R."/>
            <person name="Culley D."/>
            <person name="Daum C."/>
            <person name="Ezra D."/>
            <person name="Gonzalez J."/>
            <person name="Henrissat B."/>
            <person name="Kuo A."/>
            <person name="Liang C."/>
            <person name="Lipzen A."/>
            <person name="Lutzoni F."/>
            <person name="Magnuson J."/>
            <person name="Mondo S."/>
            <person name="Nolan M."/>
            <person name="Ohm R."/>
            <person name="Pangilinan J."/>
            <person name="Park H.-J."/>
            <person name="Ramirez L."/>
            <person name="Alfaro M."/>
            <person name="Sun H."/>
            <person name="Tritt A."/>
            <person name="Yoshinaga Y."/>
            <person name="Zwiers L.-H."/>
            <person name="Turgeon B."/>
            <person name="Goodwin S."/>
            <person name="Spatafora J."/>
            <person name="Crous P."/>
            <person name="Grigoriev I."/>
        </authorList>
    </citation>
    <scope>NUCLEOTIDE SEQUENCE</scope>
    <source>
        <strain evidence="12">CBS 122367</strain>
    </source>
</reference>
<evidence type="ECO:0000256" key="9">
    <source>
        <dbReference type="PIRSR" id="PIRSR006431-1"/>
    </source>
</evidence>
<gene>
    <name evidence="12" type="ORF">K458DRAFT_481777</name>
</gene>
<dbReference type="InterPro" id="IPR029058">
    <property type="entry name" value="AB_hydrolase_fold"/>
</dbReference>
<dbReference type="Gene3D" id="3.40.50.1820">
    <property type="entry name" value="alpha/beta hydrolase"/>
    <property type="match status" value="1"/>
</dbReference>
<dbReference type="GO" id="GO:0006508">
    <property type="term" value="P:proteolysis"/>
    <property type="evidence" value="ECO:0007669"/>
    <property type="project" value="UniProtKB-KW"/>
</dbReference>
<dbReference type="InterPro" id="IPR002410">
    <property type="entry name" value="Peptidase_S33"/>
</dbReference>
<evidence type="ECO:0000256" key="1">
    <source>
        <dbReference type="ARBA" id="ARBA00001585"/>
    </source>
</evidence>
<dbReference type="GO" id="GO:0005737">
    <property type="term" value="C:cytoplasm"/>
    <property type="evidence" value="ECO:0007669"/>
    <property type="project" value="UniProtKB-SubCell"/>
</dbReference>
<sequence length="326" mass="36218">MAQGAGYTHADEFDAGDLQVSDLHRIHYAQYGKPDGKPVVFLHGGPGGAGCTKSNTVFFNPAVYRVILLDQRGAGQSEPTAETRENTTQLLIQDIEKLREHVGVKKWHVVFGGSWGSTLTLAYAQAHPEACGSLVLRGVFLGTKAEVDLMDGGKLTGMVWPEEYDRFISYLPEGKRVHPLEAYHELIMSDDRNVAHKAAQEWNRWELSVSYLHQTPGAEIDAKLEDERWVMSHAKMETHYFVNGCFLEPDQLLKGCDKIEHIPTRIAQGRYDLVCPPRAAVAIHKRLPNSVLYWSPQAGHSATEPGTLAKLTEFCDELGLLDLGSK</sequence>
<protein>
    <recommendedName>
        <fullName evidence="8 10">Proline iminopeptidase</fullName>
        <shortName evidence="8">PIP</shortName>
        <ecNumber evidence="8 10">3.4.11.5</ecNumber>
    </recommendedName>
    <alternativeName>
        <fullName evidence="8">Prolyl aminopeptidase</fullName>
    </alternativeName>
</protein>
<evidence type="ECO:0000259" key="11">
    <source>
        <dbReference type="Pfam" id="PF00561"/>
    </source>
</evidence>
<keyword evidence="7 8" id="KW-0378">Hydrolase</keyword>
<accession>A0A6G1IEH1</accession>
<dbReference type="AlphaFoldDB" id="A0A6G1IEH1"/>
<dbReference type="Proteomes" id="UP000799291">
    <property type="component" value="Unassembled WGS sequence"/>
</dbReference>
<evidence type="ECO:0000313" key="13">
    <source>
        <dbReference type="Proteomes" id="UP000799291"/>
    </source>
</evidence>
<comment type="catalytic activity">
    <reaction evidence="1 8 10">
        <text>Release of N-terminal proline from a peptide.</text>
        <dbReference type="EC" id="3.4.11.5"/>
    </reaction>
</comment>
<dbReference type="PRINTS" id="PR00793">
    <property type="entry name" value="PROAMNOPTASE"/>
</dbReference>
<feature type="active site" description="Proton donor" evidence="9">
    <location>
        <position position="300"/>
    </location>
</feature>
<dbReference type="Pfam" id="PF00561">
    <property type="entry name" value="Abhydrolase_1"/>
    <property type="match status" value="1"/>
</dbReference>
<evidence type="ECO:0000256" key="6">
    <source>
        <dbReference type="ARBA" id="ARBA00022670"/>
    </source>
</evidence>
<dbReference type="PIRSF" id="PIRSF006431">
    <property type="entry name" value="Pept_S33"/>
    <property type="match status" value="1"/>
</dbReference>
<dbReference type="EMBL" id="MU005632">
    <property type="protein sequence ID" value="KAF2676624.1"/>
    <property type="molecule type" value="Genomic_DNA"/>
</dbReference>
<keyword evidence="13" id="KW-1185">Reference proteome</keyword>
<dbReference type="PANTHER" id="PTHR43722">
    <property type="entry name" value="PROLINE IMINOPEPTIDASE"/>
    <property type="match status" value="1"/>
</dbReference>
<evidence type="ECO:0000256" key="7">
    <source>
        <dbReference type="ARBA" id="ARBA00022801"/>
    </source>
</evidence>
<dbReference type="SUPFAM" id="SSF53474">
    <property type="entry name" value="alpha/beta-Hydrolases"/>
    <property type="match status" value="1"/>
</dbReference>
<feature type="domain" description="AB hydrolase-1" evidence="11">
    <location>
        <begin position="37"/>
        <end position="302"/>
    </location>
</feature>